<keyword evidence="2" id="KW-1185">Reference proteome</keyword>
<dbReference type="RefSeq" id="WP_074228011.1">
    <property type="nucleotide sequence ID" value="NZ_FSRQ01000001.1"/>
</dbReference>
<dbReference type="EMBL" id="FSRQ01000001">
    <property type="protein sequence ID" value="SIN79714.1"/>
    <property type="molecule type" value="Genomic_DNA"/>
</dbReference>
<accession>A0A1N6E9L4</accession>
<evidence type="ECO:0000313" key="1">
    <source>
        <dbReference type="EMBL" id="SIN79714.1"/>
    </source>
</evidence>
<dbReference type="AlphaFoldDB" id="A0A1N6E9L4"/>
<protein>
    <submittedName>
        <fullName evidence="1">Uncharacterized protein</fullName>
    </submittedName>
</protein>
<reference evidence="2" key="1">
    <citation type="submission" date="2016-12" db="EMBL/GenBank/DDBJ databases">
        <authorList>
            <person name="Varghese N."/>
            <person name="Submissions S."/>
        </authorList>
    </citation>
    <scope>NUCLEOTIDE SEQUENCE [LARGE SCALE GENOMIC DNA]</scope>
    <source>
        <strain evidence="2">DSM 16779</strain>
    </source>
</reference>
<dbReference type="Proteomes" id="UP000184782">
    <property type="component" value="Unassembled WGS sequence"/>
</dbReference>
<evidence type="ECO:0000313" key="2">
    <source>
        <dbReference type="Proteomes" id="UP000184782"/>
    </source>
</evidence>
<gene>
    <name evidence="1" type="ORF">SAMN05421769_0050</name>
</gene>
<sequence length="166" mass="19335">MKEENINKLNSLFSNLKSEDQKLKESLEKKKSEDDLFIEGFKTLCKNFIDPKMQEFRRMLRQNGFGCKVSFNEEIKNGLGINSQTNIKLQISRNVDSNFYANDKFPHIMFVADKNLKRIVVHQDTIFQNGTGTAALKEQNYTLESLHEDDIEREILESVENILINK</sequence>
<proteinExistence type="predicted"/>
<dbReference type="OrthoDB" id="1272588at2"/>
<organism evidence="1 2">
    <name type="scientific">Chryseobacterium scophthalmum</name>
    <dbReference type="NCBI Taxonomy" id="59733"/>
    <lineage>
        <taxon>Bacteria</taxon>
        <taxon>Pseudomonadati</taxon>
        <taxon>Bacteroidota</taxon>
        <taxon>Flavobacteriia</taxon>
        <taxon>Flavobacteriales</taxon>
        <taxon>Weeksellaceae</taxon>
        <taxon>Chryseobacterium group</taxon>
        <taxon>Chryseobacterium</taxon>
    </lineage>
</organism>
<name>A0A1N6E9L4_9FLAO</name>